<evidence type="ECO:0000259" key="1">
    <source>
        <dbReference type="Pfam" id="PF21743"/>
    </source>
</evidence>
<dbReference type="AlphaFoldDB" id="A9NRK3"/>
<protein>
    <recommendedName>
        <fullName evidence="1">PTM/DIR17-like Tudor domain-containing protein</fullName>
    </recommendedName>
</protein>
<proteinExistence type="evidence at transcript level"/>
<dbReference type="Gene3D" id="2.30.30.140">
    <property type="match status" value="1"/>
</dbReference>
<dbReference type="Pfam" id="PF21743">
    <property type="entry name" value="PTM_DIR17_Tudor"/>
    <property type="match status" value="1"/>
</dbReference>
<dbReference type="PANTHER" id="PTHR37384">
    <property type="entry name" value="OS01G0835600 PROTEIN"/>
    <property type="match status" value="1"/>
</dbReference>
<dbReference type="OMA" id="ESSEHYG"/>
<name>A9NRK3_PICSI</name>
<sequence length="150" mass="16687">MCVQNQQLVANYVRNVCEAFKDSRHTQITRNRSNIGKVGLLDMESSNEVKSSDASTQVGVVAISGEPAIVINGVPDPSPDFLNDIAAKKSVTETILESSEHYGQGEWLKGREVLKKFGRKCYKGKVHNYDSETNWYEIIYEDGDSENGIV</sequence>
<reference evidence="2" key="1">
    <citation type="journal article" date="2008" name="BMC Genomics">
        <title>A conifer genomics resource of 200,000 spruce (Picea spp.) ESTs and 6,464 high-quality, sequence-finished full-length cDNAs for Sitka spruce (Picea sitchensis).</title>
        <authorList>
            <person name="Ralph S.G."/>
            <person name="Chun H.J."/>
            <person name="Kolosova N."/>
            <person name="Cooper D."/>
            <person name="Oddy C."/>
            <person name="Ritland C.E."/>
            <person name="Kirkpatrick R."/>
            <person name="Moore R."/>
            <person name="Barber S."/>
            <person name="Holt R.A."/>
            <person name="Jones S.J."/>
            <person name="Marra M.A."/>
            <person name="Douglas C.J."/>
            <person name="Ritland K."/>
            <person name="Bohlmann J."/>
        </authorList>
    </citation>
    <scope>NUCLEOTIDE SEQUENCE</scope>
    <source>
        <tissue evidence="2">Bark</tissue>
    </source>
</reference>
<feature type="domain" description="PTM/DIR17-like Tudor" evidence="1">
    <location>
        <begin position="110"/>
        <end position="146"/>
    </location>
</feature>
<evidence type="ECO:0000313" key="2">
    <source>
        <dbReference type="EMBL" id="ABK23264.1"/>
    </source>
</evidence>
<accession>A9NRK3</accession>
<dbReference type="EMBL" id="EF083931">
    <property type="protein sequence ID" value="ABK23264.1"/>
    <property type="molecule type" value="mRNA"/>
</dbReference>
<dbReference type="PANTHER" id="PTHR37384:SF1">
    <property type="entry name" value="OS01G0835600 PROTEIN"/>
    <property type="match status" value="1"/>
</dbReference>
<dbReference type="InterPro" id="IPR047365">
    <property type="entry name" value="Tudor_AtPTM-like"/>
</dbReference>
<organism evidence="2">
    <name type="scientific">Picea sitchensis</name>
    <name type="common">Sitka spruce</name>
    <name type="synonym">Pinus sitchensis</name>
    <dbReference type="NCBI Taxonomy" id="3332"/>
    <lineage>
        <taxon>Eukaryota</taxon>
        <taxon>Viridiplantae</taxon>
        <taxon>Streptophyta</taxon>
        <taxon>Embryophyta</taxon>
        <taxon>Tracheophyta</taxon>
        <taxon>Spermatophyta</taxon>
        <taxon>Pinopsida</taxon>
        <taxon>Pinidae</taxon>
        <taxon>Conifers I</taxon>
        <taxon>Pinales</taxon>
        <taxon>Pinaceae</taxon>
        <taxon>Picea</taxon>
    </lineage>
</organism>